<dbReference type="InterPro" id="IPR020845">
    <property type="entry name" value="AMP-binding_CS"/>
</dbReference>
<dbReference type="PROSITE" id="PS50075">
    <property type="entry name" value="CARRIER"/>
    <property type="match status" value="1"/>
</dbReference>
<dbReference type="SUPFAM" id="SSF47336">
    <property type="entry name" value="ACP-like"/>
    <property type="match status" value="1"/>
</dbReference>
<dbReference type="Gene3D" id="1.10.1200.10">
    <property type="entry name" value="ACP-like"/>
    <property type="match status" value="1"/>
</dbReference>
<dbReference type="Gene3D" id="3.40.50.12780">
    <property type="entry name" value="N-terminal domain of ligase-like"/>
    <property type="match status" value="1"/>
</dbReference>
<dbReference type="InterPro" id="IPR000873">
    <property type="entry name" value="AMP-dep_synth/lig_dom"/>
</dbReference>
<organism evidence="3 4">
    <name type="scientific">Olivibacter oleidegradans</name>
    <dbReference type="NCBI Taxonomy" id="760123"/>
    <lineage>
        <taxon>Bacteria</taxon>
        <taxon>Pseudomonadati</taxon>
        <taxon>Bacteroidota</taxon>
        <taxon>Sphingobacteriia</taxon>
        <taxon>Sphingobacteriales</taxon>
        <taxon>Sphingobacteriaceae</taxon>
        <taxon>Olivibacter</taxon>
    </lineage>
</organism>
<evidence type="ECO:0000256" key="1">
    <source>
        <dbReference type="ARBA" id="ARBA00006432"/>
    </source>
</evidence>
<dbReference type="SUPFAM" id="SSF56801">
    <property type="entry name" value="Acetyl-CoA synthetase-like"/>
    <property type="match status" value="1"/>
</dbReference>
<reference evidence="3 4" key="1">
    <citation type="submission" date="2024-09" db="EMBL/GenBank/DDBJ databases">
        <authorList>
            <person name="Sun Q."/>
            <person name="Mori K."/>
        </authorList>
    </citation>
    <scope>NUCLEOTIDE SEQUENCE [LARGE SCALE GENOMIC DNA]</scope>
    <source>
        <strain evidence="3 4">CCM 7765</strain>
    </source>
</reference>
<evidence type="ECO:0000313" key="4">
    <source>
        <dbReference type="Proteomes" id="UP001589774"/>
    </source>
</evidence>
<keyword evidence="4" id="KW-1185">Reference proteome</keyword>
<dbReference type="Pfam" id="PF00501">
    <property type="entry name" value="AMP-binding"/>
    <property type="match status" value="1"/>
</dbReference>
<dbReference type="EMBL" id="JBHLWO010000001">
    <property type="protein sequence ID" value="MFC0317366.1"/>
    <property type="molecule type" value="Genomic_DNA"/>
</dbReference>
<comment type="caution">
    <text evidence="3">The sequence shown here is derived from an EMBL/GenBank/DDBJ whole genome shotgun (WGS) entry which is preliminary data.</text>
</comment>
<dbReference type="Pfam" id="PF00550">
    <property type="entry name" value="PP-binding"/>
    <property type="match status" value="1"/>
</dbReference>
<dbReference type="InterPro" id="IPR009081">
    <property type="entry name" value="PP-bd_ACP"/>
</dbReference>
<dbReference type="Gene3D" id="3.30.300.30">
    <property type="match status" value="1"/>
</dbReference>
<dbReference type="Proteomes" id="UP001589774">
    <property type="component" value="Unassembled WGS sequence"/>
</dbReference>
<feature type="domain" description="Carrier" evidence="2">
    <location>
        <begin position="568"/>
        <end position="643"/>
    </location>
</feature>
<dbReference type="InterPro" id="IPR036736">
    <property type="entry name" value="ACP-like_sf"/>
</dbReference>
<gene>
    <name evidence="3" type="ORF">ACFFI0_03550</name>
</gene>
<sequence length="643" mass="72311">MKTLVDTIISNKEPNARIHFIRGAEEEFALSYETLKQRALGLRAFLHGQGVTQGDEIILLSQRNEAFIEGFWAAILGGNPAIPLAFGISDEHKWKLFRIWQQLQSPWLLLDATQKERLEKFVALNGLNGLWQSVQKKSIVIEEIPPLIVADDFIAVEETDTAIIQFSSGTTSSPKGIVLSHKNILTNIRGIIKGMAMTEADSTFSWMPLTHDMGLIGFHLTPFVQGVDQYLMPTDLFIRRPWLWFQKISQVRSTVTCSPNFGYQHYLSALERNQSQDALALNHVRLIFNGAEPIAVPLVQQFLKKMQIYGLNDTAMFTVYGLAEASLAVAFPEPGKRFRYVTLDRERLQMNTQVQYTENGVSFAVEGKPIAGCFVRIVGPDQSNLSANHIGKIEIKGENVTKGYLKQEELNREVFHEDWLDTGDLGFLTTDGELVVTGRWKDIIFVNGQNYYPHDLEQILQSKGVTGTGRVAVTSVRGEGEERDKILVFILYKGRLPDFVPIINAVKGVVSEQLGIEVQEVLPINQLPKTTSGKIQRYQLSSRYQQGDFNQVIQELLELSAMDDEGQQGVSTIEKTLKGICDGLLANKRIDLDENIFEIGTTSLVLAQIHQQIEEIYPGKVEVTDFFDYPTIRQLASYINGKK</sequence>
<comment type="similarity">
    <text evidence="1">Belongs to the ATP-dependent AMP-binding enzyme family.</text>
</comment>
<accession>A0ABV6HF87</accession>
<dbReference type="PROSITE" id="PS00455">
    <property type="entry name" value="AMP_BINDING"/>
    <property type="match status" value="1"/>
</dbReference>
<evidence type="ECO:0000259" key="2">
    <source>
        <dbReference type="PROSITE" id="PS50075"/>
    </source>
</evidence>
<name>A0ABV6HF87_9SPHI</name>
<protein>
    <submittedName>
        <fullName evidence="3">Non-ribosomal peptide synthetase</fullName>
    </submittedName>
</protein>
<proteinExistence type="inferred from homology"/>
<dbReference type="PANTHER" id="PTHR22754:SF32">
    <property type="entry name" value="DISCO-INTERACTING PROTEIN 2"/>
    <property type="match status" value="1"/>
</dbReference>
<dbReference type="RefSeq" id="WP_130854662.1">
    <property type="nucleotide sequence ID" value="NZ_JBHLWO010000001.1"/>
</dbReference>
<dbReference type="PANTHER" id="PTHR22754">
    <property type="entry name" value="DISCO-INTERACTING PROTEIN 2 DIP2 -RELATED"/>
    <property type="match status" value="1"/>
</dbReference>
<dbReference type="InterPro" id="IPR042099">
    <property type="entry name" value="ANL_N_sf"/>
</dbReference>
<dbReference type="InterPro" id="IPR045851">
    <property type="entry name" value="AMP-bd_C_sf"/>
</dbReference>
<evidence type="ECO:0000313" key="3">
    <source>
        <dbReference type="EMBL" id="MFC0317366.1"/>
    </source>
</evidence>